<dbReference type="GO" id="GO:0008033">
    <property type="term" value="P:tRNA processing"/>
    <property type="evidence" value="ECO:0007669"/>
    <property type="project" value="UniProtKB-KW"/>
</dbReference>
<gene>
    <name evidence="6" type="ORF">A2Y85_07720</name>
</gene>
<evidence type="ECO:0000256" key="2">
    <source>
        <dbReference type="ARBA" id="ARBA00022694"/>
    </source>
</evidence>
<proteinExistence type="inferred from homology"/>
<dbReference type="InterPro" id="IPR023572">
    <property type="entry name" value="Archease_dom"/>
</dbReference>
<evidence type="ECO:0000256" key="3">
    <source>
        <dbReference type="ARBA" id="ARBA00022723"/>
    </source>
</evidence>
<comment type="similarity">
    <text evidence="1">Belongs to the archease family.</text>
</comment>
<evidence type="ECO:0000313" key="7">
    <source>
        <dbReference type="Proteomes" id="UP000177025"/>
    </source>
</evidence>
<sequence length="137" mass="16388">MKKKYQYFDHTADLGIEIYGDNLKTLFENAGHAIFETQIIGDIKATREQMIELETETLDDLLIDWCRELLYLFSVHQFIPCDYSIDINDYQLCARVKGEKYDQTRHKIRMEIKNITYHNFKIDFNENEYKATIVFDV</sequence>
<accession>A0A1F4UAW9</accession>
<keyword evidence="3" id="KW-0479">Metal-binding</keyword>
<evidence type="ECO:0000256" key="1">
    <source>
        <dbReference type="ARBA" id="ARBA00007963"/>
    </source>
</evidence>
<dbReference type="PANTHER" id="PTHR12682">
    <property type="entry name" value="ARCHEASE"/>
    <property type="match status" value="1"/>
</dbReference>
<reference evidence="6 7" key="1">
    <citation type="journal article" date="2016" name="Nat. Commun.">
        <title>Thousands of microbial genomes shed light on interconnected biogeochemical processes in an aquifer system.</title>
        <authorList>
            <person name="Anantharaman K."/>
            <person name="Brown C.T."/>
            <person name="Hug L.A."/>
            <person name="Sharon I."/>
            <person name="Castelle C.J."/>
            <person name="Probst A.J."/>
            <person name="Thomas B.C."/>
            <person name="Singh A."/>
            <person name="Wilkins M.J."/>
            <person name="Karaoz U."/>
            <person name="Brodie E.L."/>
            <person name="Williams K.H."/>
            <person name="Hubbard S.S."/>
            <person name="Banfield J.F."/>
        </authorList>
    </citation>
    <scope>NUCLEOTIDE SEQUENCE [LARGE SCALE GENOMIC DNA]</scope>
</reference>
<dbReference type="AlphaFoldDB" id="A0A1F4UAW9"/>
<dbReference type="InterPro" id="IPR036820">
    <property type="entry name" value="Archease_dom_sf"/>
</dbReference>
<feature type="domain" description="Archease" evidence="5">
    <location>
        <begin position="5"/>
        <end position="137"/>
    </location>
</feature>
<dbReference type="GO" id="GO:0046872">
    <property type="term" value="F:metal ion binding"/>
    <property type="evidence" value="ECO:0007669"/>
    <property type="project" value="UniProtKB-KW"/>
</dbReference>
<dbReference type="Proteomes" id="UP000177025">
    <property type="component" value="Unassembled WGS sequence"/>
</dbReference>
<protein>
    <recommendedName>
        <fullName evidence="5">Archease domain-containing protein</fullName>
    </recommendedName>
</protein>
<dbReference type="EMBL" id="MEUM01000086">
    <property type="protein sequence ID" value="OGC42027.1"/>
    <property type="molecule type" value="Genomic_DNA"/>
</dbReference>
<dbReference type="SUPFAM" id="SSF69819">
    <property type="entry name" value="MTH1598-like"/>
    <property type="match status" value="1"/>
</dbReference>
<dbReference type="PANTHER" id="PTHR12682:SF11">
    <property type="entry name" value="PROTEIN ARCHEASE"/>
    <property type="match status" value="1"/>
</dbReference>
<name>A0A1F4UAW9_UNCW3</name>
<evidence type="ECO:0000313" key="6">
    <source>
        <dbReference type="EMBL" id="OGC42027.1"/>
    </source>
</evidence>
<dbReference type="Gene3D" id="3.55.10.10">
    <property type="entry name" value="Archease domain"/>
    <property type="match status" value="1"/>
</dbReference>
<evidence type="ECO:0000256" key="4">
    <source>
        <dbReference type="ARBA" id="ARBA00022837"/>
    </source>
</evidence>
<organism evidence="6 7">
    <name type="scientific">candidate division WOR-3 bacterium RBG_13_43_14</name>
    <dbReference type="NCBI Taxonomy" id="1802590"/>
    <lineage>
        <taxon>Bacteria</taxon>
        <taxon>Bacteria division WOR-3</taxon>
    </lineage>
</organism>
<dbReference type="InterPro" id="IPR002804">
    <property type="entry name" value="Archease"/>
</dbReference>
<evidence type="ECO:0000259" key="5">
    <source>
        <dbReference type="Pfam" id="PF01951"/>
    </source>
</evidence>
<keyword evidence="2" id="KW-0819">tRNA processing</keyword>
<comment type="caution">
    <text evidence="6">The sequence shown here is derived from an EMBL/GenBank/DDBJ whole genome shotgun (WGS) entry which is preliminary data.</text>
</comment>
<keyword evidence="4" id="KW-0106">Calcium</keyword>
<dbReference type="Pfam" id="PF01951">
    <property type="entry name" value="Archease"/>
    <property type="match status" value="1"/>
</dbReference>